<feature type="domain" description="CobW/HypB/UreG nucleotide-binding" evidence="1">
    <location>
        <begin position="4"/>
        <end position="165"/>
    </location>
</feature>
<protein>
    <submittedName>
        <fullName evidence="2">GTP-binding protein</fullName>
    </submittedName>
</protein>
<organism evidence="2 3">
    <name type="scientific">Falsirhodobacter algicola</name>
    <dbReference type="NCBI Taxonomy" id="2692330"/>
    <lineage>
        <taxon>Bacteria</taxon>
        <taxon>Pseudomonadati</taxon>
        <taxon>Pseudomonadota</taxon>
        <taxon>Alphaproteobacteria</taxon>
        <taxon>Rhodobacterales</taxon>
        <taxon>Paracoccaceae</taxon>
        <taxon>Falsirhodobacter</taxon>
    </lineage>
</organism>
<keyword evidence="3" id="KW-1185">Reference proteome</keyword>
<proteinExistence type="predicted"/>
<evidence type="ECO:0000259" key="1">
    <source>
        <dbReference type="Pfam" id="PF02492"/>
    </source>
</evidence>
<dbReference type="InterPro" id="IPR051316">
    <property type="entry name" value="Zinc-reg_GTPase_activator"/>
</dbReference>
<gene>
    <name evidence="2" type="ORF">GR316_08625</name>
</gene>
<accession>A0A8J8SLF9</accession>
<evidence type="ECO:0000313" key="2">
    <source>
        <dbReference type="EMBL" id="QUS36326.1"/>
    </source>
</evidence>
<dbReference type="SUPFAM" id="SSF52540">
    <property type="entry name" value="P-loop containing nucleoside triphosphate hydrolases"/>
    <property type="match status" value="1"/>
</dbReference>
<evidence type="ECO:0000313" key="3">
    <source>
        <dbReference type="Proteomes" id="UP000679284"/>
    </source>
</evidence>
<sequence>MRLPVTILGGYLGAGKTTLVNHVLRNADGLRLAVLVNDFGALPIDADLIEAEEDGVISLSGGCVCCSFGGDLSSALMRLGALSPAPDHVLIECSGVALPGSVAFMVEMTEGMRLDGVVTLADAERVRDLATDGYVADTVRAQLMQADILVLNKCDLVEPSALAQTRIWLGDVTDARVLQAREAAVPPSALLGALPVPRRGHRLDHGHADAFRSCTLTPPPGDPDALARELATGSFGVIRAKGYVQALDGGTHLVQIVGRRWRTSPAKEAAAGLVCIGTAQDFAAETLGRLGRVS</sequence>
<dbReference type="EMBL" id="CP047289">
    <property type="protein sequence ID" value="QUS36326.1"/>
    <property type="molecule type" value="Genomic_DNA"/>
</dbReference>
<dbReference type="KEGG" id="fap:GR316_08625"/>
<dbReference type="CDD" id="cd03112">
    <property type="entry name" value="CobW-like"/>
    <property type="match status" value="1"/>
</dbReference>
<reference evidence="2" key="1">
    <citation type="submission" date="2020-01" db="EMBL/GenBank/DDBJ databases">
        <authorList>
            <person name="Yang Y."/>
            <person name="Kwon Y.M."/>
        </authorList>
    </citation>
    <scope>NUCLEOTIDE SEQUENCE</scope>
    <source>
        <strain evidence="2">PG104</strain>
    </source>
</reference>
<dbReference type="Proteomes" id="UP000679284">
    <property type="component" value="Chromosome"/>
</dbReference>
<dbReference type="InterPro" id="IPR027417">
    <property type="entry name" value="P-loop_NTPase"/>
</dbReference>
<dbReference type="AlphaFoldDB" id="A0A8J8SLF9"/>
<dbReference type="PANTHER" id="PTHR13748">
    <property type="entry name" value="COBW-RELATED"/>
    <property type="match status" value="1"/>
</dbReference>
<dbReference type="InterPro" id="IPR003495">
    <property type="entry name" value="CobW/HypB/UreG_nucleotide-bd"/>
</dbReference>
<dbReference type="Pfam" id="PF02492">
    <property type="entry name" value="cobW"/>
    <property type="match status" value="1"/>
</dbReference>
<name>A0A8J8SLF9_9RHOB</name>
<dbReference type="Gene3D" id="3.40.50.300">
    <property type="entry name" value="P-loop containing nucleotide triphosphate hydrolases"/>
    <property type="match status" value="1"/>
</dbReference>
<dbReference type="RefSeq" id="WP_211783546.1">
    <property type="nucleotide sequence ID" value="NZ_CP047289.1"/>
</dbReference>